<organism evidence="2 3">
    <name type="scientific">Rhodoglobus vestalii</name>
    <dbReference type="NCBI Taxonomy" id="193384"/>
    <lineage>
        <taxon>Bacteria</taxon>
        <taxon>Bacillati</taxon>
        <taxon>Actinomycetota</taxon>
        <taxon>Actinomycetes</taxon>
        <taxon>Micrococcales</taxon>
        <taxon>Microbacteriaceae</taxon>
        <taxon>Rhodoglobus</taxon>
    </lineage>
</organism>
<keyword evidence="1" id="KW-0472">Membrane</keyword>
<dbReference type="Proteomes" id="UP000316560">
    <property type="component" value="Unassembled WGS sequence"/>
</dbReference>
<proteinExistence type="predicted"/>
<dbReference type="EMBL" id="VFRA01000001">
    <property type="protein sequence ID" value="TQO21048.1"/>
    <property type="molecule type" value="Genomic_DNA"/>
</dbReference>
<dbReference type="OrthoDB" id="5149460at2"/>
<protein>
    <submittedName>
        <fullName evidence="2">Uncharacterized protein</fullName>
    </submittedName>
</protein>
<sequence length="64" mass="6794">MSIFLNVFASTEELAPLVLPVLAFPLIAAVLLTTLGFVTWSFRDVANRQGVKPSKAGSAHDAGH</sequence>
<name>A0A8H2K8X1_9MICO</name>
<evidence type="ECO:0000256" key="1">
    <source>
        <dbReference type="SAM" id="Phobius"/>
    </source>
</evidence>
<gene>
    <name evidence="2" type="ORF">FB472_2716</name>
</gene>
<evidence type="ECO:0000313" key="3">
    <source>
        <dbReference type="Proteomes" id="UP000316560"/>
    </source>
</evidence>
<evidence type="ECO:0000313" key="2">
    <source>
        <dbReference type="EMBL" id="TQO21048.1"/>
    </source>
</evidence>
<keyword evidence="3" id="KW-1185">Reference proteome</keyword>
<reference evidence="2 3" key="1">
    <citation type="submission" date="2019-06" db="EMBL/GenBank/DDBJ databases">
        <title>Sequencing the genomes of 1000 actinobacteria strains.</title>
        <authorList>
            <person name="Klenk H.-P."/>
        </authorList>
    </citation>
    <scope>NUCLEOTIDE SEQUENCE [LARGE SCALE GENOMIC DNA]</scope>
    <source>
        <strain evidence="2 3">DSM 21947</strain>
    </source>
</reference>
<keyword evidence="1" id="KW-0812">Transmembrane</keyword>
<dbReference type="AlphaFoldDB" id="A0A8H2K8X1"/>
<dbReference type="RefSeq" id="WP_141991260.1">
    <property type="nucleotide sequence ID" value="NZ_VFRA01000001.1"/>
</dbReference>
<keyword evidence="1" id="KW-1133">Transmembrane helix</keyword>
<comment type="caution">
    <text evidence="2">The sequence shown here is derived from an EMBL/GenBank/DDBJ whole genome shotgun (WGS) entry which is preliminary data.</text>
</comment>
<accession>A0A8H2K8X1</accession>
<feature type="transmembrane region" description="Helical" evidence="1">
    <location>
        <begin position="20"/>
        <end position="42"/>
    </location>
</feature>